<keyword evidence="3" id="KW-1185">Reference proteome</keyword>
<reference evidence="2 3" key="1">
    <citation type="submission" date="2016-02" db="EMBL/GenBank/DDBJ databases">
        <title>Genome analysis of coral dinoflagellate symbionts highlights evolutionary adaptations to a symbiotic lifestyle.</title>
        <authorList>
            <person name="Aranda M."/>
            <person name="Li Y."/>
            <person name="Liew Y.J."/>
            <person name="Baumgarten S."/>
            <person name="Simakov O."/>
            <person name="Wilson M."/>
            <person name="Piel J."/>
            <person name="Ashoor H."/>
            <person name="Bougouffa S."/>
            <person name="Bajic V.B."/>
            <person name="Ryu T."/>
            <person name="Ravasi T."/>
            <person name="Bayer T."/>
            <person name="Micklem G."/>
            <person name="Kim H."/>
            <person name="Bhak J."/>
            <person name="Lajeunesse T.C."/>
            <person name="Voolstra C.R."/>
        </authorList>
    </citation>
    <scope>NUCLEOTIDE SEQUENCE [LARGE SCALE GENOMIC DNA]</scope>
    <source>
        <strain evidence="2 3">CCMP2467</strain>
    </source>
</reference>
<feature type="compositionally biased region" description="Acidic residues" evidence="1">
    <location>
        <begin position="314"/>
        <end position="327"/>
    </location>
</feature>
<feature type="region of interest" description="Disordered" evidence="1">
    <location>
        <begin position="282"/>
        <end position="360"/>
    </location>
</feature>
<evidence type="ECO:0000256" key="1">
    <source>
        <dbReference type="SAM" id="MobiDB-lite"/>
    </source>
</evidence>
<dbReference type="AlphaFoldDB" id="A0A1Q9EYB1"/>
<dbReference type="InterPro" id="IPR036737">
    <property type="entry name" value="OmpA-like_sf"/>
</dbReference>
<dbReference type="Proteomes" id="UP000186817">
    <property type="component" value="Unassembled WGS sequence"/>
</dbReference>
<evidence type="ECO:0008006" key="4">
    <source>
        <dbReference type="Google" id="ProtNLM"/>
    </source>
</evidence>
<sequence length="635" mass="69839">MKHARRKGWEESRALDLDLSSIRPAGGGGASLSARSEGREEQTRSRGLCGDLEGSGARARETRAGSDFVGVESRLHVWLRYVEVDELKRSNAEAAVRPEGAGSATRAWQESDQLRSALESARWQADVYVREHQEAVREICLRQRENARLAKKHSESRQEVRPSVRIRLDLAPHTPTQALELAVRLEALKAAEDNRMCTGTTGLTQYLFSSIFEQPQKSQLPCFAMAVEEADPTDKHTGTLDNNVAMQTDGVSGSKKPNSQGYPHTTATQNCKTALVEVTKVTKEASTTSRPDPEDEATTANYAGPLDVSMSDAVTEDTAPEAETETPQEDKNLPAQLVEPNRQEAKTCRGDASPLESLRRGQPESQLTACFNLPDVTETLGAACCDPPLLARLGMADVTLHRLIFSRSFAERRAQDFCENGMIWASGCTSLEQLQIGLSVSEVCAADSQNHLYFEYGGGVNLLEETKQLVHAAALFAQKHPRLRLHVDAHAGVGAPRGIATSTSRRRAECVQTELVALGVDQERVSTTSWGRRVASVWSEPEGNAAARAELYFRLGEKEFPVRPDHYQDVPEGNKGDSPDSDSDGDHPNIRRQRMLAMLRALGYPVQIVYRNPENVPLLARQESSSEQETEETES</sequence>
<protein>
    <recommendedName>
        <fullName evidence="4">OmpA-like domain-containing protein</fullName>
    </recommendedName>
</protein>
<evidence type="ECO:0000313" key="2">
    <source>
        <dbReference type="EMBL" id="OLQ12353.1"/>
    </source>
</evidence>
<dbReference type="EMBL" id="LSRX01000044">
    <property type="protein sequence ID" value="OLQ12353.1"/>
    <property type="molecule type" value="Genomic_DNA"/>
</dbReference>
<feature type="region of interest" description="Disordered" evidence="1">
    <location>
        <begin position="20"/>
        <end position="64"/>
    </location>
</feature>
<comment type="caution">
    <text evidence="2">The sequence shown here is derived from an EMBL/GenBank/DDBJ whole genome shotgun (WGS) entry which is preliminary data.</text>
</comment>
<dbReference type="SUPFAM" id="SSF103088">
    <property type="entry name" value="OmpA-like"/>
    <property type="match status" value="1"/>
</dbReference>
<gene>
    <name evidence="2" type="ORF">AK812_SmicGene3714</name>
</gene>
<evidence type="ECO:0000313" key="3">
    <source>
        <dbReference type="Proteomes" id="UP000186817"/>
    </source>
</evidence>
<proteinExistence type="predicted"/>
<accession>A0A1Q9EYB1</accession>
<feature type="region of interest" description="Disordered" evidence="1">
    <location>
        <begin position="563"/>
        <end position="589"/>
    </location>
</feature>
<dbReference type="Gene3D" id="3.30.1330.60">
    <property type="entry name" value="OmpA-like domain"/>
    <property type="match status" value="1"/>
</dbReference>
<organism evidence="2 3">
    <name type="scientific">Symbiodinium microadriaticum</name>
    <name type="common">Dinoflagellate</name>
    <name type="synonym">Zooxanthella microadriatica</name>
    <dbReference type="NCBI Taxonomy" id="2951"/>
    <lineage>
        <taxon>Eukaryota</taxon>
        <taxon>Sar</taxon>
        <taxon>Alveolata</taxon>
        <taxon>Dinophyceae</taxon>
        <taxon>Suessiales</taxon>
        <taxon>Symbiodiniaceae</taxon>
        <taxon>Symbiodinium</taxon>
    </lineage>
</organism>
<feature type="region of interest" description="Disordered" evidence="1">
    <location>
        <begin position="247"/>
        <end position="268"/>
    </location>
</feature>
<name>A0A1Q9EYB1_SYMMI</name>
<dbReference type="OrthoDB" id="426887at2759"/>